<sequence length="66" mass="7695">MYFEGEDVLRACRLDKAGTREEGRGELNLNHRKVERGKRKGKIQRSRRKAKGPPKEERDREDDGGK</sequence>
<feature type="compositionally biased region" description="Basic residues" evidence="1">
    <location>
        <begin position="30"/>
        <end position="52"/>
    </location>
</feature>
<name>A0A2J5HDM3_9EURO</name>
<feature type="compositionally biased region" description="Basic and acidic residues" evidence="1">
    <location>
        <begin position="53"/>
        <end position="66"/>
    </location>
</feature>
<dbReference type="EMBL" id="KZ559674">
    <property type="protein sequence ID" value="PLN74911.1"/>
    <property type="molecule type" value="Genomic_DNA"/>
</dbReference>
<dbReference type="AlphaFoldDB" id="A0A2J5HDM3"/>
<protein>
    <submittedName>
        <fullName evidence="2">Uncharacterized protein</fullName>
    </submittedName>
</protein>
<evidence type="ECO:0000313" key="2">
    <source>
        <dbReference type="EMBL" id="PLN74911.1"/>
    </source>
</evidence>
<keyword evidence="3" id="KW-1185">Reference proteome</keyword>
<dbReference type="Proteomes" id="UP000235023">
    <property type="component" value="Unassembled WGS sequence"/>
</dbReference>
<evidence type="ECO:0000313" key="3">
    <source>
        <dbReference type="Proteomes" id="UP000235023"/>
    </source>
</evidence>
<gene>
    <name evidence="2" type="ORF">BDW42DRAFT_181562</name>
</gene>
<proteinExistence type="predicted"/>
<feature type="region of interest" description="Disordered" evidence="1">
    <location>
        <begin position="17"/>
        <end position="66"/>
    </location>
</feature>
<evidence type="ECO:0000256" key="1">
    <source>
        <dbReference type="SAM" id="MobiDB-lite"/>
    </source>
</evidence>
<reference evidence="3" key="1">
    <citation type="submission" date="2017-12" db="EMBL/GenBank/DDBJ databases">
        <authorList>
            <consortium name="DOE Joint Genome Institute"/>
            <person name="Mondo S.J."/>
            <person name="Kjaerbolling I."/>
            <person name="Vesth T.C."/>
            <person name="Frisvad J.C."/>
            <person name="Nybo J.L."/>
            <person name="Theobald S."/>
            <person name="Kuo A."/>
            <person name="Bowyer P."/>
            <person name="Matsuda Y."/>
            <person name="Lyhne E.K."/>
            <person name="Kogle M.E."/>
            <person name="Clum A."/>
            <person name="Lipzen A."/>
            <person name="Salamov A."/>
            <person name="Ngan C.Y."/>
            <person name="Daum C."/>
            <person name="Chiniquy J."/>
            <person name="Barry K."/>
            <person name="LaButti K."/>
            <person name="Haridas S."/>
            <person name="Simmons B.A."/>
            <person name="Magnuson J.K."/>
            <person name="Mortensen U.H."/>
            <person name="Larsen T.O."/>
            <person name="Grigoriev I.V."/>
            <person name="Baker S.E."/>
            <person name="Andersen M.R."/>
            <person name="Nordberg H.P."/>
            <person name="Cantor M.N."/>
            <person name="Hua S.X."/>
        </authorList>
    </citation>
    <scope>NUCLEOTIDE SEQUENCE [LARGE SCALE GENOMIC DNA]</scope>
    <source>
        <strain evidence="3">IBT 19404</strain>
    </source>
</reference>
<accession>A0A2J5HDM3</accession>
<organism evidence="2 3">
    <name type="scientific">Aspergillus taichungensis</name>
    <dbReference type="NCBI Taxonomy" id="482145"/>
    <lineage>
        <taxon>Eukaryota</taxon>
        <taxon>Fungi</taxon>
        <taxon>Dikarya</taxon>
        <taxon>Ascomycota</taxon>
        <taxon>Pezizomycotina</taxon>
        <taxon>Eurotiomycetes</taxon>
        <taxon>Eurotiomycetidae</taxon>
        <taxon>Eurotiales</taxon>
        <taxon>Aspergillaceae</taxon>
        <taxon>Aspergillus</taxon>
        <taxon>Aspergillus subgen. Circumdati</taxon>
    </lineage>
</organism>